<evidence type="ECO:0000313" key="2">
    <source>
        <dbReference type="EMBL" id="MXN17621.1"/>
    </source>
</evidence>
<evidence type="ECO:0000313" key="3">
    <source>
        <dbReference type="Proteomes" id="UP000477911"/>
    </source>
</evidence>
<keyword evidence="3" id="KW-1185">Reference proteome</keyword>
<protein>
    <submittedName>
        <fullName evidence="2">Uncharacterized protein</fullName>
    </submittedName>
</protein>
<evidence type="ECO:0000256" key="1">
    <source>
        <dbReference type="SAM" id="MobiDB-lite"/>
    </source>
</evidence>
<sequence length="118" mass="12845">MDAQSFDAATARHFNRRPGGSRQHAYQDAAGNVCLWCRGRSPRGGAAVSLSALAWLREREGGKFVRVTNAHGRLDEVVPLDDLPEKEPRDGPGGAYIFIDPEDLRGPDFAPVGDDVPF</sequence>
<dbReference type="EMBL" id="WUMU01000005">
    <property type="protein sequence ID" value="MXN17621.1"/>
    <property type="molecule type" value="Genomic_DNA"/>
</dbReference>
<feature type="region of interest" description="Disordered" evidence="1">
    <location>
        <begin position="81"/>
        <end position="118"/>
    </location>
</feature>
<dbReference type="RefSeq" id="WP_160893123.1">
    <property type="nucleotide sequence ID" value="NZ_WUMU01000005.1"/>
</dbReference>
<feature type="region of interest" description="Disordered" evidence="1">
    <location>
        <begin position="1"/>
        <end position="24"/>
    </location>
</feature>
<dbReference type="Proteomes" id="UP000477911">
    <property type="component" value="Unassembled WGS sequence"/>
</dbReference>
<accession>A0A6L7G0L1</accession>
<reference evidence="2 3" key="1">
    <citation type="submission" date="2019-12" db="EMBL/GenBank/DDBJ databases">
        <authorList>
            <person name="Li M."/>
        </authorList>
    </citation>
    <scope>NUCLEOTIDE SEQUENCE [LARGE SCALE GENOMIC DNA]</scope>
    <source>
        <strain evidence="2 3">GBMRC 2024</strain>
    </source>
</reference>
<name>A0A6L7G0L1_9RHOB</name>
<proteinExistence type="predicted"/>
<gene>
    <name evidence="2" type="ORF">GR170_07240</name>
</gene>
<comment type="caution">
    <text evidence="2">The sequence shown here is derived from an EMBL/GenBank/DDBJ whole genome shotgun (WGS) entry which is preliminary data.</text>
</comment>
<dbReference type="AlphaFoldDB" id="A0A6L7G0L1"/>
<organism evidence="2 3">
    <name type="scientific">Pseudooceanicola albus</name>
    <dbReference type="NCBI Taxonomy" id="2692189"/>
    <lineage>
        <taxon>Bacteria</taxon>
        <taxon>Pseudomonadati</taxon>
        <taxon>Pseudomonadota</taxon>
        <taxon>Alphaproteobacteria</taxon>
        <taxon>Rhodobacterales</taxon>
        <taxon>Paracoccaceae</taxon>
        <taxon>Pseudooceanicola</taxon>
    </lineage>
</organism>